<feature type="region of interest" description="Disordered" evidence="1">
    <location>
        <begin position="212"/>
        <end position="241"/>
    </location>
</feature>
<proteinExistence type="predicted"/>
<keyword evidence="3" id="KW-1185">Reference proteome</keyword>
<feature type="compositionally biased region" description="Polar residues" evidence="1">
    <location>
        <begin position="212"/>
        <end position="232"/>
    </location>
</feature>
<gene>
    <name evidence="2" type="ORF">BT96DRAFT_80894</name>
</gene>
<dbReference type="Gene3D" id="3.40.1000.50">
    <property type="entry name" value="Repressor of RNA polymerase III transcription Maf1"/>
    <property type="match status" value="1"/>
</dbReference>
<dbReference type="OrthoDB" id="277029at2759"/>
<dbReference type="GO" id="GO:0016480">
    <property type="term" value="P:negative regulation of transcription by RNA polymerase III"/>
    <property type="evidence" value="ECO:0007669"/>
    <property type="project" value="InterPro"/>
</dbReference>
<dbReference type="EMBL" id="ML769394">
    <property type="protein sequence ID" value="KAE9407614.1"/>
    <property type="molecule type" value="Genomic_DNA"/>
</dbReference>
<dbReference type="Pfam" id="PF09174">
    <property type="entry name" value="Maf1"/>
    <property type="match status" value="1"/>
</dbReference>
<dbReference type="PANTHER" id="PTHR22504:SF0">
    <property type="entry name" value="REPRESSOR OF RNA POLYMERASE III TRANSCRIPTION MAF1 HOMOLOG"/>
    <property type="match status" value="1"/>
</dbReference>
<dbReference type="GO" id="GO:0005634">
    <property type="term" value="C:nucleus"/>
    <property type="evidence" value="ECO:0007669"/>
    <property type="project" value="TreeGrafter"/>
</dbReference>
<dbReference type="InterPro" id="IPR038564">
    <property type="entry name" value="Maf1_sf"/>
</dbReference>
<evidence type="ECO:0000313" key="2">
    <source>
        <dbReference type="EMBL" id="KAE9407614.1"/>
    </source>
</evidence>
<feature type="region of interest" description="Disordered" evidence="1">
    <location>
        <begin position="175"/>
        <end position="199"/>
    </location>
</feature>
<dbReference type="GO" id="GO:0000994">
    <property type="term" value="F:RNA polymerase III core binding"/>
    <property type="evidence" value="ECO:0007669"/>
    <property type="project" value="TreeGrafter"/>
</dbReference>
<protein>
    <submittedName>
        <fullName evidence="2">Maf1-domain-containing protein</fullName>
    </submittedName>
</protein>
<dbReference type="InterPro" id="IPR015257">
    <property type="entry name" value="Maf1"/>
</dbReference>
<evidence type="ECO:0000313" key="3">
    <source>
        <dbReference type="Proteomes" id="UP000799118"/>
    </source>
</evidence>
<dbReference type="PANTHER" id="PTHR22504">
    <property type="entry name" value="REPRESSOR OF RNA POLYMERASE III TRANSCRIPTION MAF1"/>
    <property type="match status" value="1"/>
</dbReference>
<evidence type="ECO:0000256" key="1">
    <source>
        <dbReference type="SAM" id="MobiDB-lite"/>
    </source>
</evidence>
<sequence>MKYIELPSLSGLASSLSHQGPECNVSVRLEAYSCKNIKRDKRLFRDLEKVYWDNMGVLEGIKYDPLEESSKSSPTEGASSPHSFLAQAHSSLSTPFGPLGSPQSRKTLHLLIATLNVAFPDYTFDSVKPSSFTHLESGAHILNALSTTLLASRASTGSPTTMAYGAYPATQGLGFGAAQGSPESPYDSSKRARSPRRVSSLAHILKSTRFSTTSLDRSTNAKSLNTFQSQKRIPTRRRRRG</sequence>
<name>A0A6A4IFR1_9AGAR</name>
<organism evidence="2 3">
    <name type="scientific">Gymnopus androsaceus JB14</name>
    <dbReference type="NCBI Taxonomy" id="1447944"/>
    <lineage>
        <taxon>Eukaryota</taxon>
        <taxon>Fungi</taxon>
        <taxon>Dikarya</taxon>
        <taxon>Basidiomycota</taxon>
        <taxon>Agaricomycotina</taxon>
        <taxon>Agaricomycetes</taxon>
        <taxon>Agaricomycetidae</taxon>
        <taxon>Agaricales</taxon>
        <taxon>Marasmiineae</taxon>
        <taxon>Omphalotaceae</taxon>
        <taxon>Gymnopus</taxon>
    </lineage>
</organism>
<dbReference type="Proteomes" id="UP000799118">
    <property type="component" value="Unassembled WGS sequence"/>
</dbReference>
<accession>A0A6A4IFR1</accession>
<dbReference type="AlphaFoldDB" id="A0A6A4IFR1"/>
<reference evidence="2" key="1">
    <citation type="journal article" date="2019" name="Environ. Microbiol.">
        <title>Fungal ecological strategies reflected in gene transcription - a case study of two litter decomposers.</title>
        <authorList>
            <person name="Barbi F."/>
            <person name="Kohler A."/>
            <person name="Barry K."/>
            <person name="Baskaran P."/>
            <person name="Daum C."/>
            <person name="Fauchery L."/>
            <person name="Ihrmark K."/>
            <person name="Kuo A."/>
            <person name="LaButti K."/>
            <person name="Lipzen A."/>
            <person name="Morin E."/>
            <person name="Grigoriev I.V."/>
            <person name="Henrissat B."/>
            <person name="Lindahl B."/>
            <person name="Martin F."/>
        </authorList>
    </citation>
    <scope>NUCLEOTIDE SEQUENCE</scope>
    <source>
        <strain evidence="2">JB14</strain>
    </source>
</reference>